<dbReference type="EMBL" id="CAEZZU010000171">
    <property type="protein sequence ID" value="CAB4785572.1"/>
    <property type="molecule type" value="Genomic_DNA"/>
</dbReference>
<sequence>MRRLLRNVADDETLGDTTTLADPGVVARIKDRYLSVDSEDDEVDDLEENQK</sequence>
<gene>
    <name evidence="1" type="ORF">UFOPK2925_01104</name>
</gene>
<name>A0A6J6WLE4_9ZZZZ</name>
<dbReference type="AlphaFoldDB" id="A0A6J6WLE4"/>
<protein>
    <submittedName>
        <fullName evidence="1">Unannotated protein</fullName>
    </submittedName>
</protein>
<accession>A0A6J6WLE4</accession>
<proteinExistence type="predicted"/>
<evidence type="ECO:0000313" key="1">
    <source>
        <dbReference type="EMBL" id="CAB4785572.1"/>
    </source>
</evidence>
<reference evidence="1" key="1">
    <citation type="submission" date="2020-05" db="EMBL/GenBank/DDBJ databases">
        <authorList>
            <person name="Chiriac C."/>
            <person name="Salcher M."/>
            <person name="Ghai R."/>
            <person name="Kavagutti S V."/>
        </authorList>
    </citation>
    <scope>NUCLEOTIDE SEQUENCE</scope>
</reference>
<organism evidence="1">
    <name type="scientific">freshwater metagenome</name>
    <dbReference type="NCBI Taxonomy" id="449393"/>
    <lineage>
        <taxon>unclassified sequences</taxon>
        <taxon>metagenomes</taxon>
        <taxon>ecological metagenomes</taxon>
    </lineage>
</organism>